<keyword evidence="3" id="KW-1185">Reference proteome</keyword>
<dbReference type="Proteomes" id="UP001314263">
    <property type="component" value="Unassembled WGS sequence"/>
</dbReference>
<name>A0AAV1HS40_9CHLO</name>
<reference evidence="2 3" key="1">
    <citation type="submission" date="2023-10" db="EMBL/GenBank/DDBJ databases">
        <authorList>
            <person name="Maclean D."/>
            <person name="Macfadyen A."/>
        </authorList>
    </citation>
    <scope>NUCLEOTIDE SEQUENCE [LARGE SCALE GENOMIC DNA]</scope>
</reference>
<evidence type="ECO:0000256" key="1">
    <source>
        <dbReference type="SAM" id="MobiDB-lite"/>
    </source>
</evidence>
<organism evidence="2 3">
    <name type="scientific">Coccomyxa viridis</name>
    <dbReference type="NCBI Taxonomy" id="1274662"/>
    <lineage>
        <taxon>Eukaryota</taxon>
        <taxon>Viridiplantae</taxon>
        <taxon>Chlorophyta</taxon>
        <taxon>core chlorophytes</taxon>
        <taxon>Trebouxiophyceae</taxon>
        <taxon>Trebouxiophyceae incertae sedis</taxon>
        <taxon>Coccomyxaceae</taxon>
        <taxon>Coccomyxa</taxon>
    </lineage>
</organism>
<dbReference type="EMBL" id="CAUYUE010000001">
    <property type="protein sequence ID" value="CAK0732943.1"/>
    <property type="molecule type" value="Genomic_DNA"/>
</dbReference>
<evidence type="ECO:0000313" key="3">
    <source>
        <dbReference type="Proteomes" id="UP001314263"/>
    </source>
</evidence>
<comment type="caution">
    <text evidence="2">The sequence shown here is derived from an EMBL/GenBank/DDBJ whole genome shotgun (WGS) entry which is preliminary data.</text>
</comment>
<evidence type="ECO:0000313" key="2">
    <source>
        <dbReference type="EMBL" id="CAK0732943.1"/>
    </source>
</evidence>
<proteinExistence type="predicted"/>
<sequence>MTGTLGKSGEMGNTGATGNLKTGGTGNTGFIGNTGVTGATGPARNFQATGICSQPLAVFTDSPTLLIKPTAGCYSTATDKLGQSMRFANTNTTDTTSMWGSCCQCSLLGAKGCEDGQLCIKSPKLVLITDGGKCASNGDQHLADSEDAFVIGADIPGLGFRCGCFPESSATVKTQLRAGIVKKELGLTL</sequence>
<gene>
    <name evidence="2" type="ORF">CVIRNUC_000204</name>
</gene>
<dbReference type="AlphaFoldDB" id="A0AAV1HS40"/>
<protein>
    <submittedName>
        <fullName evidence="2">Uncharacterized protein</fullName>
    </submittedName>
</protein>
<feature type="region of interest" description="Disordered" evidence="1">
    <location>
        <begin position="1"/>
        <end position="21"/>
    </location>
</feature>
<accession>A0AAV1HS40</accession>